<evidence type="ECO:0000313" key="9">
    <source>
        <dbReference type="RefSeq" id="XP_022251008.1"/>
    </source>
</evidence>
<dbReference type="PROSITE" id="PS51036">
    <property type="entry name" value="ZF_A20"/>
    <property type="match status" value="1"/>
</dbReference>
<protein>
    <submittedName>
        <fullName evidence="8 9">Rab5 GDP/GTP exchange factor-like</fullName>
    </submittedName>
</protein>
<feature type="domain" description="VPS9" evidence="6">
    <location>
        <begin position="233"/>
        <end position="376"/>
    </location>
</feature>
<dbReference type="InterPro" id="IPR037191">
    <property type="entry name" value="VPS9_dom_sf"/>
</dbReference>
<dbReference type="Pfam" id="PF18151">
    <property type="entry name" value="DUF5601"/>
    <property type="match status" value="1"/>
</dbReference>
<dbReference type="Pfam" id="PF01754">
    <property type="entry name" value="zf-A20"/>
    <property type="match status" value="1"/>
</dbReference>
<organism evidence="7 8">
    <name type="scientific">Limulus polyphemus</name>
    <name type="common">Atlantic horseshoe crab</name>
    <dbReference type="NCBI Taxonomy" id="6850"/>
    <lineage>
        <taxon>Eukaryota</taxon>
        <taxon>Metazoa</taxon>
        <taxon>Ecdysozoa</taxon>
        <taxon>Arthropoda</taxon>
        <taxon>Chelicerata</taxon>
        <taxon>Merostomata</taxon>
        <taxon>Xiphosura</taxon>
        <taxon>Limulidae</taxon>
        <taxon>Limulus</taxon>
    </lineage>
</organism>
<keyword evidence="7" id="KW-1185">Reference proteome</keyword>
<dbReference type="Gene3D" id="1.10.246.120">
    <property type="match status" value="1"/>
</dbReference>
<dbReference type="PANTHER" id="PTHR23101">
    <property type="entry name" value="RAB GDP/GTP EXCHANGE FACTOR"/>
    <property type="match status" value="1"/>
</dbReference>
<dbReference type="SMART" id="SM00259">
    <property type="entry name" value="ZnF_A20"/>
    <property type="match status" value="1"/>
</dbReference>
<evidence type="ECO:0000313" key="10">
    <source>
        <dbReference type="RefSeq" id="XP_022251009.1"/>
    </source>
</evidence>
<feature type="domain" description="A20-type" evidence="5">
    <location>
        <begin position="20"/>
        <end position="54"/>
    </location>
</feature>
<dbReference type="InterPro" id="IPR045046">
    <property type="entry name" value="Vps9-like"/>
</dbReference>
<evidence type="ECO:0000259" key="5">
    <source>
        <dbReference type="PROSITE" id="PS51036"/>
    </source>
</evidence>
<dbReference type="RefSeq" id="XP_013782947.1">
    <property type="nucleotide sequence ID" value="XM_013927493.2"/>
</dbReference>
<evidence type="ECO:0000259" key="6">
    <source>
        <dbReference type="PROSITE" id="PS51205"/>
    </source>
</evidence>
<dbReference type="SMART" id="SM00167">
    <property type="entry name" value="VPS9"/>
    <property type="match status" value="1"/>
</dbReference>
<evidence type="ECO:0000313" key="7">
    <source>
        <dbReference type="Proteomes" id="UP000694941"/>
    </source>
</evidence>
<dbReference type="InterPro" id="IPR002653">
    <property type="entry name" value="Znf_A20"/>
</dbReference>
<reference evidence="8 9" key="1">
    <citation type="submission" date="2025-05" db="UniProtKB">
        <authorList>
            <consortium name="RefSeq"/>
        </authorList>
    </citation>
    <scope>IDENTIFICATION</scope>
    <source>
        <tissue evidence="8 9">Muscle</tissue>
    </source>
</reference>
<dbReference type="SUPFAM" id="SSF109993">
    <property type="entry name" value="VPS9 domain"/>
    <property type="match status" value="1"/>
</dbReference>
<sequence>MSSKSEPAHRFRRANLLHIPESDLLCKNGCGFYGNPAWQGYCSKCHKELYQKSKHSNVPELKSKYSRRSPSQTSGESPDSSFLTFSKFEEKKRHQSEKRAKTIKSIIKRTSTFKEAAAHSGWKEQRHMSFESQKVNRDFGEFLKTLREPAAQDVKKHIHVLIDRVQKYTDRSIDEASELIQDFYQAVGERFETHPAFQGASPDQVEQLMNFTEKYLMTRLYKVLFGQISTEDEEKDLAIQKRIRSLNWVTAEHLGSDIDDKHPEVRDLIDKAITDIIEMDSKRAPQDKLSCIVRCSQNIFNILHVCHGGPASADEFLPALVFIVLKANPPLLQSNIKYITQFSNPSRLMSGEGGYYFTNLCCAVAFIENLTAESLNLSQDEFNRYLSGEAVPPGGYEQNAFLCEGLRLMYQNLAALSDLRQRHDKLMAEALSLREDMNKFKDTITKEVDLVLAKTPLIIQPYKIPPDIDLKVLPSVIREHVLQDRASSTWPTDVLLTEATLVDIENDQIAGQQAVEDSGCPLSASDIFIKQASSLKPKPEKVTHVLLEPSTTGTVETFHKVGEYSLDLGEFPHSHFVQM</sequence>
<dbReference type="PANTHER" id="PTHR23101:SF122">
    <property type="entry name" value="RABAPTIN-5-ASSOCIATED EXCHANGE FACTOR FOR RAB5"/>
    <property type="match status" value="1"/>
</dbReference>
<name>A0ABM1BJ03_LIMPO</name>
<dbReference type="Proteomes" id="UP000694941">
    <property type="component" value="Unplaced"/>
</dbReference>
<dbReference type="Gene3D" id="1.20.5.4770">
    <property type="match status" value="1"/>
</dbReference>
<dbReference type="Gene3D" id="1.20.1050.80">
    <property type="entry name" value="VPS9 domain"/>
    <property type="match status" value="1"/>
</dbReference>
<dbReference type="InterPro" id="IPR041545">
    <property type="entry name" value="DUF5601"/>
</dbReference>
<dbReference type="Pfam" id="PF02204">
    <property type="entry name" value="VPS9"/>
    <property type="match status" value="1"/>
</dbReference>
<evidence type="ECO:0000256" key="3">
    <source>
        <dbReference type="ARBA" id="ARBA00022833"/>
    </source>
</evidence>
<dbReference type="RefSeq" id="XP_022251009.1">
    <property type="nucleotide sequence ID" value="XM_022395301.1"/>
</dbReference>
<evidence type="ECO:0000256" key="1">
    <source>
        <dbReference type="ARBA" id="ARBA00022723"/>
    </source>
</evidence>
<evidence type="ECO:0000256" key="4">
    <source>
        <dbReference type="SAM" id="MobiDB-lite"/>
    </source>
</evidence>
<keyword evidence="1" id="KW-0479">Metal-binding</keyword>
<gene>
    <name evidence="8 9 10" type="primary">LOC106467171</name>
</gene>
<accession>A0ABM1BJ03</accession>
<evidence type="ECO:0000313" key="8">
    <source>
        <dbReference type="RefSeq" id="XP_013782947.1"/>
    </source>
</evidence>
<keyword evidence="2" id="KW-0863">Zinc-finger</keyword>
<dbReference type="InterPro" id="IPR003123">
    <property type="entry name" value="VPS9"/>
</dbReference>
<feature type="region of interest" description="Disordered" evidence="4">
    <location>
        <begin position="56"/>
        <end position="82"/>
    </location>
</feature>
<keyword evidence="3" id="KW-0862">Zinc</keyword>
<dbReference type="GeneID" id="106467171"/>
<dbReference type="SUPFAM" id="SSF57716">
    <property type="entry name" value="Glucocorticoid receptor-like (DNA-binding domain)"/>
    <property type="match status" value="1"/>
</dbReference>
<dbReference type="PROSITE" id="PS51205">
    <property type="entry name" value="VPS9"/>
    <property type="match status" value="1"/>
</dbReference>
<evidence type="ECO:0000256" key="2">
    <source>
        <dbReference type="ARBA" id="ARBA00022771"/>
    </source>
</evidence>
<feature type="compositionally biased region" description="Polar residues" evidence="4">
    <location>
        <begin position="68"/>
        <end position="82"/>
    </location>
</feature>
<dbReference type="RefSeq" id="XP_022251008.1">
    <property type="nucleotide sequence ID" value="XM_022395300.1"/>
</dbReference>
<proteinExistence type="predicted"/>